<dbReference type="Gene3D" id="1.10.10.10">
    <property type="entry name" value="Winged helix-like DNA-binding domain superfamily/Winged helix DNA-binding domain"/>
    <property type="match status" value="1"/>
</dbReference>
<gene>
    <name evidence="1" type="ORF">MNBD_BACTEROID03-1635</name>
</gene>
<dbReference type="PANTHER" id="PTHR33293:SF2">
    <property type="entry name" value="TRANSPOSASE"/>
    <property type="match status" value="1"/>
</dbReference>
<protein>
    <submittedName>
        <fullName evidence="1">Transposase and inactivated derivatives</fullName>
    </submittedName>
</protein>
<dbReference type="InterPro" id="IPR051354">
    <property type="entry name" value="Transposase_27_IS1"/>
</dbReference>
<sequence length="139" mass="15581">MKCSKCNSGEKVKNGILKGVQRYRCKKCGYNYTVEKRSGEYSKETKRKALQLYLEGLGFRSIGRILGVSNVSVLNWVRGFGEKVKELQANNTSIEFAELDEMHSYIGNKKTIVGFGLLLIDLERDSPTSLLAIEATKPP</sequence>
<dbReference type="EMBL" id="UOEL01000137">
    <property type="protein sequence ID" value="VAW16837.1"/>
    <property type="molecule type" value="Genomic_DNA"/>
</dbReference>
<dbReference type="InterPro" id="IPR009057">
    <property type="entry name" value="Homeodomain-like_sf"/>
</dbReference>
<accession>A0A3B0TTS9</accession>
<dbReference type="SUPFAM" id="SSF46689">
    <property type="entry name" value="Homeodomain-like"/>
    <property type="match status" value="1"/>
</dbReference>
<proteinExistence type="predicted"/>
<dbReference type="PANTHER" id="PTHR33293">
    <property type="entry name" value="INSERTION ELEMENT IS1 1 PROTEIN INSB-RELATED"/>
    <property type="match status" value="1"/>
</dbReference>
<dbReference type="NCBIfam" id="NF033558">
    <property type="entry name" value="transpos_IS1"/>
    <property type="match status" value="1"/>
</dbReference>
<organism evidence="1">
    <name type="scientific">hydrothermal vent metagenome</name>
    <dbReference type="NCBI Taxonomy" id="652676"/>
    <lineage>
        <taxon>unclassified sequences</taxon>
        <taxon>metagenomes</taxon>
        <taxon>ecological metagenomes</taxon>
    </lineage>
</organism>
<dbReference type="AlphaFoldDB" id="A0A3B0TTS9"/>
<dbReference type="InterPro" id="IPR036388">
    <property type="entry name" value="WH-like_DNA-bd_sf"/>
</dbReference>
<name>A0A3B0TTS9_9ZZZZ</name>
<reference evidence="1" key="1">
    <citation type="submission" date="2018-06" db="EMBL/GenBank/DDBJ databases">
        <authorList>
            <person name="Zhirakovskaya E."/>
        </authorList>
    </citation>
    <scope>NUCLEOTIDE SEQUENCE</scope>
</reference>
<evidence type="ECO:0000313" key="1">
    <source>
        <dbReference type="EMBL" id="VAW16837.1"/>
    </source>
</evidence>